<proteinExistence type="predicted"/>
<dbReference type="RefSeq" id="XP_001319235.1">
    <property type="nucleotide sequence ID" value="XM_001319200.1"/>
</dbReference>
<evidence type="ECO:0000313" key="2">
    <source>
        <dbReference type="Proteomes" id="UP000001542"/>
    </source>
</evidence>
<reference evidence="1" key="2">
    <citation type="journal article" date="2007" name="Science">
        <title>Draft genome sequence of the sexually transmitted pathogen Trichomonas vaginalis.</title>
        <authorList>
            <person name="Carlton J.M."/>
            <person name="Hirt R.P."/>
            <person name="Silva J.C."/>
            <person name="Delcher A.L."/>
            <person name="Schatz M."/>
            <person name="Zhao Q."/>
            <person name="Wortman J.R."/>
            <person name="Bidwell S.L."/>
            <person name="Alsmark U.C.M."/>
            <person name="Besteiro S."/>
            <person name="Sicheritz-Ponten T."/>
            <person name="Noel C.J."/>
            <person name="Dacks J.B."/>
            <person name="Foster P.G."/>
            <person name="Simillion C."/>
            <person name="Van de Peer Y."/>
            <person name="Miranda-Saavedra D."/>
            <person name="Barton G.J."/>
            <person name="Westrop G.D."/>
            <person name="Mueller S."/>
            <person name="Dessi D."/>
            <person name="Fiori P.L."/>
            <person name="Ren Q."/>
            <person name="Paulsen I."/>
            <person name="Zhang H."/>
            <person name="Bastida-Corcuera F.D."/>
            <person name="Simoes-Barbosa A."/>
            <person name="Brown M.T."/>
            <person name="Hayes R.D."/>
            <person name="Mukherjee M."/>
            <person name="Okumura C.Y."/>
            <person name="Schneider R."/>
            <person name="Smith A.J."/>
            <person name="Vanacova S."/>
            <person name="Villalvazo M."/>
            <person name="Haas B.J."/>
            <person name="Pertea M."/>
            <person name="Feldblyum T.V."/>
            <person name="Utterback T.R."/>
            <person name="Shu C.L."/>
            <person name="Osoegawa K."/>
            <person name="de Jong P.J."/>
            <person name="Hrdy I."/>
            <person name="Horvathova L."/>
            <person name="Zubacova Z."/>
            <person name="Dolezal P."/>
            <person name="Malik S.B."/>
            <person name="Logsdon J.M. Jr."/>
            <person name="Henze K."/>
            <person name="Gupta A."/>
            <person name="Wang C.C."/>
            <person name="Dunne R.L."/>
            <person name="Upcroft J.A."/>
            <person name="Upcroft P."/>
            <person name="White O."/>
            <person name="Salzberg S.L."/>
            <person name="Tang P."/>
            <person name="Chiu C.-H."/>
            <person name="Lee Y.-S."/>
            <person name="Embley T.M."/>
            <person name="Coombs G.H."/>
            <person name="Mottram J.C."/>
            <person name="Tachezy J."/>
            <person name="Fraser-Liggett C.M."/>
            <person name="Johnson P.J."/>
        </authorList>
    </citation>
    <scope>NUCLEOTIDE SEQUENCE [LARGE SCALE GENOMIC DNA]</scope>
    <source>
        <strain evidence="1">G3</strain>
    </source>
</reference>
<evidence type="ECO:0008006" key="3">
    <source>
        <dbReference type="Google" id="ProtNLM"/>
    </source>
</evidence>
<dbReference type="AlphaFoldDB" id="A2EK28"/>
<evidence type="ECO:0000313" key="1">
    <source>
        <dbReference type="EMBL" id="EAY07012.1"/>
    </source>
</evidence>
<dbReference type="KEGG" id="tva:4764896"/>
<name>A2EK28_TRIV3</name>
<reference evidence="1" key="1">
    <citation type="submission" date="2006-10" db="EMBL/GenBank/DDBJ databases">
        <authorList>
            <person name="Amadeo P."/>
            <person name="Zhao Q."/>
            <person name="Wortman J."/>
            <person name="Fraser-Liggett C."/>
            <person name="Carlton J."/>
        </authorList>
    </citation>
    <scope>NUCLEOTIDE SEQUENCE</scope>
    <source>
        <strain evidence="1">G3</strain>
    </source>
</reference>
<gene>
    <name evidence="1" type="ORF">TVAG_174820</name>
</gene>
<dbReference type="InParanoid" id="A2EK28"/>
<organism evidence="1 2">
    <name type="scientific">Trichomonas vaginalis (strain ATCC PRA-98 / G3)</name>
    <dbReference type="NCBI Taxonomy" id="412133"/>
    <lineage>
        <taxon>Eukaryota</taxon>
        <taxon>Metamonada</taxon>
        <taxon>Parabasalia</taxon>
        <taxon>Trichomonadida</taxon>
        <taxon>Trichomonadidae</taxon>
        <taxon>Trichomonas</taxon>
    </lineage>
</organism>
<protein>
    <recommendedName>
        <fullName evidence="3">Ubiquitin-like domain-containing protein</fullName>
    </recommendedName>
</protein>
<keyword evidence="2" id="KW-1185">Reference proteome</keyword>
<dbReference type="VEuPathDB" id="TrichDB:TVAGG3_0974240"/>
<dbReference type="Proteomes" id="UP000001542">
    <property type="component" value="Unassembled WGS sequence"/>
</dbReference>
<accession>A2EK28</accession>
<dbReference type="VEuPathDB" id="TrichDB:TVAG_174820"/>
<dbReference type="EMBL" id="DS113410">
    <property type="protein sequence ID" value="EAY07012.1"/>
    <property type="molecule type" value="Genomic_DNA"/>
</dbReference>
<sequence>MNDEKIKVYIQYNGKDAHYDIPSDAKVQTVIDHLTQEFKVKNELQIFQNTTLLSHADPVSKYKTDKENPLIVADIPSGLPPREEFINRRNPSEDEIQRLVSQVYEIVDASEITGNKQIDEEIKKRQIDTIRKALKEADYNIPATIEILCKS</sequence>
<dbReference type="SMR" id="A2EK28"/>